<dbReference type="Pfam" id="PF07715">
    <property type="entry name" value="Plug"/>
    <property type="match status" value="1"/>
</dbReference>
<reference evidence="9 10" key="1">
    <citation type="submission" date="2014-07" db="EMBL/GenBank/DDBJ databases">
        <title>Comparative analysis of Nitrosococcus oceani genome inventories of strains from Pacific and Atlantic gyres.</title>
        <authorList>
            <person name="Lim C.K."/>
            <person name="Wang L."/>
            <person name="Sayavedra-Soto L.A."/>
            <person name="Klotz M.G."/>
        </authorList>
    </citation>
    <scope>NUCLEOTIDE SEQUENCE [LARGE SCALE GENOMIC DNA]</scope>
    <source>
        <strain evidence="9 10">C-27</strain>
    </source>
</reference>
<evidence type="ECO:0000313" key="10">
    <source>
        <dbReference type="Proteomes" id="UP000028839"/>
    </source>
</evidence>
<dbReference type="InterPro" id="IPR037066">
    <property type="entry name" value="Plug_dom_sf"/>
</dbReference>
<name>A0A0E2YZH4_9GAMM</name>
<protein>
    <submittedName>
        <fullName evidence="9">TonB-dependent receptor</fullName>
    </submittedName>
</protein>
<gene>
    <name evidence="9" type="ORF">IB75_15245</name>
</gene>
<feature type="domain" description="TonB-dependent receptor plug" evidence="8">
    <location>
        <begin position="42"/>
        <end position="150"/>
    </location>
</feature>
<dbReference type="AlphaFoldDB" id="A0A0E2YZH4"/>
<dbReference type="GO" id="GO:0044718">
    <property type="term" value="P:siderophore transmembrane transport"/>
    <property type="evidence" value="ECO:0007669"/>
    <property type="project" value="TreeGrafter"/>
</dbReference>
<evidence type="ECO:0000256" key="1">
    <source>
        <dbReference type="ARBA" id="ARBA00004571"/>
    </source>
</evidence>
<keyword evidence="6 7" id="KW-0998">Cell outer membrane</keyword>
<sequence>MRAFFLSKAIYAHPVESEPLTAELDKINVTEYAKDLTGPTASVSQGRVSYVQLEKRPLLRIGELLEVVPGMIATQHSGPGKANQYFLRGFNLDHGTDFSASIDGIPLNLPTHAHGQGYLDLNSLIPEMVESIAFQKGPYYADVGDFSSAGNARIQTFNRLSQGIAKLAVGEDDFYRGLLADSSQLGKGDLVYAGEFNFYNGPWVHSNDSKQYKGLIKYTVGDSAQGLTLLGSAYHGRWKATDQIPQRAVEQGLISRLGTIDPTDGGESSRYSLGVNWRHHRANSSTHITAYGFYYDLDLYSNFTFFLEDPLNGDQIHQKDRRWVVGTEAEHTWFLAWGEREVANTIGLQFRHDAIGEVGLFHTRARKSLSTVRSDQVYQSRVGWYGESEIKWNDKFRSVVGLRGDFYNFDVNSRLPENTGDRTDFIASPKLSFILGPWAKTEYFINAGYGFHSNDARGVTATVDPETGMPLKQVNPLVRSQGAEGGLKNQGIPGLTTTLAVWYLALDSELVFVGDAGTTEPSGSSNRYGVEWTNSYQLISWLTLEADFAFSKAKFAGGGEVPNSLGRVISAGVTMDWPANTRFFGALRLRHYGDSPLTEGGNVKARSTTVLNLKAGYNAKQWEIALDVLNLLNSEDPDIAYFYDSRLPGEPSSGVPDILFHPVIPRSIRGSVVVRF</sequence>
<evidence type="ECO:0000256" key="5">
    <source>
        <dbReference type="ARBA" id="ARBA00023136"/>
    </source>
</evidence>
<proteinExistence type="inferred from homology"/>
<comment type="subcellular location">
    <subcellularLocation>
        <location evidence="1 7">Cell outer membrane</location>
        <topology evidence="1 7">Multi-pass membrane protein</topology>
    </subcellularLocation>
</comment>
<dbReference type="GO" id="GO:0009279">
    <property type="term" value="C:cell outer membrane"/>
    <property type="evidence" value="ECO:0007669"/>
    <property type="project" value="UniProtKB-SubCell"/>
</dbReference>
<keyword evidence="5 7" id="KW-0472">Membrane</keyword>
<comment type="caution">
    <text evidence="9">The sequence shown here is derived from an EMBL/GenBank/DDBJ whole genome shotgun (WGS) entry which is preliminary data.</text>
</comment>
<evidence type="ECO:0000256" key="2">
    <source>
        <dbReference type="ARBA" id="ARBA00022448"/>
    </source>
</evidence>
<evidence type="ECO:0000313" key="9">
    <source>
        <dbReference type="EMBL" id="KFI18346.1"/>
    </source>
</evidence>
<keyword evidence="2 7" id="KW-0813">Transport</keyword>
<evidence type="ECO:0000256" key="3">
    <source>
        <dbReference type="ARBA" id="ARBA00022452"/>
    </source>
</evidence>
<dbReference type="InterPro" id="IPR012910">
    <property type="entry name" value="Plug_dom"/>
</dbReference>
<dbReference type="HOGENOM" id="CLU_016085_0_0_6"/>
<organism evidence="9 10">
    <name type="scientific">Nitrosococcus oceani C-27</name>
    <dbReference type="NCBI Taxonomy" id="314279"/>
    <lineage>
        <taxon>Bacteria</taxon>
        <taxon>Pseudomonadati</taxon>
        <taxon>Pseudomonadota</taxon>
        <taxon>Gammaproteobacteria</taxon>
        <taxon>Chromatiales</taxon>
        <taxon>Chromatiaceae</taxon>
        <taxon>Nitrosococcus</taxon>
    </lineage>
</organism>
<dbReference type="GO" id="GO:0015344">
    <property type="term" value="F:siderophore uptake transmembrane transporter activity"/>
    <property type="evidence" value="ECO:0007669"/>
    <property type="project" value="TreeGrafter"/>
</dbReference>
<dbReference type="PANTHER" id="PTHR30069">
    <property type="entry name" value="TONB-DEPENDENT OUTER MEMBRANE RECEPTOR"/>
    <property type="match status" value="1"/>
</dbReference>
<evidence type="ECO:0000256" key="7">
    <source>
        <dbReference type="PROSITE-ProRule" id="PRU01360"/>
    </source>
</evidence>
<dbReference type="OrthoDB" id="99480at2"/>
<dbReference type="SUPFAM" id="SSF56935">
    <property type="entry name" value="Porins"/>
    <property type="match status" value="1"/>
</dbReference>
<comment type="similarity">
    <text evidence="7">Belongs to the TonB-dependent receptor family.</text>
</comment>
<dbReference type="PANTHER" id="PTHR30069:SF36">
    <property type="entry name" value="BLL6948 PROTEIN"/>
    <property type="match status" value="1"/>
</dbReference>
<dbReference type="EMBL" id="JPGN01000085">
    <property type="protein sequence ID" value="KFI18346.1"/>
    <property type="molecule type" value="Genomic_DNA"/>
</dbReference>
<keyword evidence="4 7" id="KW-0812">Transmembrane</keyword>
<dbReference type="PROSITE" id="PS52016">
    <property type="entry name" value="TONB_DEPENDENT_REC_3"/>
    <property type="match status" value="1"/>
</dbReference>
<evidence type="ECO:0000259" key="8">
    <source>
        <dbReference type="Pfam" id="PF07715"/>
    </source>
</evidence>
<evidence type="ECO:0000256" key="6">
    <source>
        <dbReference type="ARBA" id="ARBA00023237"/>
    </source>
</evidence>
<dbReference type="InterPro" id="IPR039426">
    <property type="entry name" value="TonB-dep_rcpt-like"/>
</dbReference>
<evidence type="ECO:0000256" key="4">
    <source>
        <dbReference type="ARBA" id="ARBA00022692"/>
    </source>
</evidence>
<dbReference type="Gene3D" id="2.40.170.20">
    <property type="entry name" value="TonB-dependent receptor, beta-barrel domain"/>
    <property type="match status" value="1"/>
</dbReference>
<keyword evidence="3 7" id="KW-1134">Transmembrane beta strand</keyword>
<keyword evidence="9" id="KW-0675">Receptor</keyword>
<accession>A0A0E2YZH4</accession>
<dbReference type="Gene3D" id="2.170.130.10">
    <property type="entry name" value="TonB-dependent receptor, plug domain"/>
    <property type="match status" value="1"/>
</dbReference>
<dbReference type="Proteomes" id="UP000028839">
    <property type="component" value="Unassembled WGS sequence"/>
</dbReference>
<dbReference type="InterPro" id="IPR036942">
    <property type="entry name" value="Beta-barrel_TonB_sf"/>
</dbReference>